<dbReference type="RefSeq" id="XP_045262102.1">
    <property type="nucleotide sequence ID" value="XM_045415375.1"/>
</dbReference>
<evidence type="ECO:0000256" key="1">
    <source>
        <dbReference type="SAM" id="MobiDB-lite"/>
    </source>
</evidence>
<accession>A0A8H4CFI2</accession>
<feature type="compositionally biased region" description="Polar residues" evidence="1">
    <location>
        <begin position="1"/>
        <end position="12"/>
    </location>
</feature>
<evidence type="ECO:0000313" key="3">
    <source>
        <dbReference type="Proteomes" id="UP000613401"/>
    </source>
</evidence>
<proteinExistence type="predicted"/>
<comment type="caution">
    <text evidence="2">The sequence shown here is derived from an EMBL/GenBank/DDBJ whole genome shotgun (WGS) entry which is preliminary data.</text>
</comment>
<organism evidence="2 3">
    <name type="scientific">Colletotrichum gloeosporioides</name>
    <name type="common">Anthracnose fungus</name>
    <name type="synonym">Glomerella cingulata</name>
    <dbReference type="NCBI Taxonomy" id="474922"/>
    <lineage>
        <taxon>Eukaryota</taxon>
        <taxon>Fungi</taxon>
        <taxon>Dikarya</taxon>
        <taxon>Ascomycota</taxon>
        <taxon>Pezizomycotina</taxon>
        <taxon>Sordariomycetes</taxon>
        <taxon>Hypocreomycetidae</taxon>
        <taxon>Glomerellales</taxon>
        <taxon>Glomerellaceae</taxon>
        <taxon>Colletotrichum</taxon>
        <taxon>Colletotrichum gloeosporioides species complex</taxon>
    </lineage>
</organism>
<reference evidence="2" key="1">
    <citation type="journal article" date="2020" name="Phytopathology">
        <title>Genome sequence and comparative analysis of Colletotrichum gloeosporioides isolated from Liriodendron leaves.</title>
        <authorList>
            <person name="Fu F.F."/>
            <person name="Hao Z."/>
            <person name="Wang P."/>
            <person name="Lu Y."/>
            <person name="Xue L.J."/>
            <person name="Wei G."/>
            <person name="Tian Y."/>
            <person name="Baishi H."/>
            <person name="Xu H."/>
            <person name="Shi J."/>
            <person name="Cheng T."/>
            <person name="Wang G."/>
            <person name="Yi Y."/>
            <person name="Chen J."/>
        </authorList>
    </citation>
    <scope>NUCLEOTIDE SEQUENCE</scope>
    <source>
        <strain evidence="2">Lc1</strain>
    </source>
</reference>
<feature type="compositionally biased region" description="Polar residues" evidence="1">
    <location>
        <begin position="53"/>
        <end position="62"/>
    </location>
</feature>
<keyword evidence="3" id="KW-1185">Reference proteome</keyword>
<reference evidence="2" key="2">
    <citation type="submission" date="2020-03" db="EMBL/GenBank/DDBJ databases">
        <authorList>
            <person name="Fu F.-F."/>
            <person name="Chen J."/>
        </authorList>
    </citation>
    <scope>NUCLEOTIDE SEQUENCE</scope>
    <source>
        <strain evidence="2">Lc1</strain>
    </source>
</reference>
<dbReference type="Proteomes" id="UP000613401">
    <property type="component" value="Unassembled WGS sequence"/>
</dbReference>
<dbReference type="AlphaFoldDB" id="A0A8H4CFI2"/>
<feature type="non-terminal residue" evidence="2">
    <location>
        <position position="1"/>
    </location>
</feature>
<protein>
    <submittedName>
        <fullName evidence="2">Uncharacterized protein</fullName>
    </submittedName>
</protein>
<name>A0A8H4CFI2_COLGL</name>
<gene>
    <name evidence="2" type="ORF">GCG54_00015595</name>
</gene>
<feature type="region of interest" description="Disordered" evidence="1">
    <location>
        <begin position="1"/>
        <end position="108"/>
    </location>
</feature>
<dbReference type="EMBL" id="WVTB01000058">
    <property type="protein sequence ID" value="KAF3802943.1"/>
    <property type="molecule type" value="Genomic_DNA"/>
</dbReference>
<sequence>SVSSRQEPASSMTDRRNDATASGVASCPWSPMRGASPIPGSPVERQISDETQIHNLYDTSQPSDDDESRTLDFEPESGSDHKETQMLDFKSEKPKSHQQVQPHDLSDNEKVEEIISLARRLAALGVPASIDGALLDEVDFLVDSASRVVDIVDEQEDQGIRSSRSQSVEL</sequence>
<evidence type="ECO:0000313" key="2">
    <source>
        <dbReference type="EMBL" id="KAF3802943.1"/>
    </source>
</evidence>
<dbReference type="GeneID" id="69022697"/>
<feature type="compositionally biased region" description="Basic and acidic residues" evidence="1">
    <location>
        <begin position="68"/>
        <end position="95"/>
    </location>
</feature>